<proteinExistence type="predicted"/>
<reference evidence="1 2" key="1">
    <citation type="journal article" date="2021" name="BMC Biol.">
        <title>Horizontally acquired antibacterial genes associated with adaptive radiation of ladybird beetles.</title>
        <authorList>
            <person name="Li H.S."/>
            <person name="Tang X.F."/>
            <person name="Huang Y.H."/>
            <person name="Xu Z.Y."/>
            <person name="Chen M.L."/>
            <person name="Du X.Y."/>
            <person name="Qiu B.Y."/>
            <person name="Chen P.T."/>
            <person name="Zhang W."/>
            <person name="Slipinski A."/>
            <person name="Escalona H.E."/>
            <person name="Waterhouse R.M."/>
            <person name="Zwick A."/>
            <person name="Pang H."/>
        </authorList>
    </citation>
    <scope>NUCLEOTIDE SEQUENCE [LARGE SCALE GENOMIC DNA]</scope>
    <source>
        <strain evidence="1">SYSU2018</strain>
    </source>
</reference>
<dbReference type="AlphaFoldDB" id="A0ABD2NLU5"/>
<sequence>MVGTRNTKDNKEKEVIIKGEHLSMSTEMYDNMKAYIEYIVTTKTKILCDEIKLLQSEITVLQDSNSNSNIIIQGQVTNPLCPRNTVGLNTDTKMVNTAKKNATF</sequence>
<accession>A0ABD2NLU5</accession>
<dbReference type="Proteomes" id="UP001516400">
    <property type="component" value="Unassembled WGS sequence"/>
</dbReference>
<dbReference type="EMBL" id="JABFTP020000124">
    <property type="protein sequence ID" value="KAL3279296.1"/>
    <property type="molecule type" value="Genomic_DNA"/>
</dbReference>
<keyword evidence="2" id="KW-1185">Reference proteome</keyword>
<gene>
    <name evidence="1" type="ORF">HHI36_016804</name>
</gene>
<protein>
    <submittedName>
        <fullName evidence="1">Uncharacterized protein</fullName>
    </submittedName>
</protein>
<evidence type="ECO:0000313" key="1">
    <source>
        <dbReference type="EMBL" id="KAL3279296.1"/>
    </source>
</evidence>
<comment type="caution">
    <text evidence="1">The sequence shown here is derived from an EMBL/GenBank/DDBJ whole genome shotgun (WGS) entry which is preliminary data.</text>
</comment>
<evidence type="ECO:0000313" key="2">
    <source>
        <dbReference type="Proteomes" id="UP001516400"/>
    </source>
</evidence>
<organism evidence="1 2">
    <name type="scientific">Cryptolaemus montrouzieri</name>
    <dbReference type="NCBI Taxonomy" id="559131"/>
    <lineage>
        <taxon>Eukaryota</taxon>
        <taxon>Metazoa</taxon>
        <taxon>Ecdysozoa</taxon>
        <taxon>Arthropoda</taxon>
        <taxon>Hexapoda</taxon>
        <taxon>Insecta</taxon>
        <taxon>Pterygota</taxon>
        <taxon>Neoptera</taxon>
        <taxon>Endopterygota</taxon>
        <taxon>Coleoptera</taxon>
        <taxon>Polyphaga</taxon>
        <taxon>Cucujiformia</taxon>
        <taxon>Coccinelloidea</taxon>
        <taxon>Coccinellidae</taxon>
        <taxon>Scymninae</taxon>
        <taxon>Scymnini</taxon>
        <taxon>Cryptolaemus</taxon>
    </lineage>
</organism>
<name>A0ABD2NLU5_9CUCU</name>